<feature type="compositionally biased region" description="Low complexity" evidence="1">
    <location>
        <begin position="103"/>
        <end position="113"/>
    </location>
</feature>
<feature type="transmembrane region" description="Helical" evidence="2">
    <location>
        <begin position="151"/>
        <end position="170"/>
    </location>
</feature>
<dbReference type="Proteomes" id="UP000054477">
    <property type="component" value="Unassembled WGS sequence"/>
</dbReference>
<feature type="compositionally biased region" description="Low complexity" evidence="1">
    <location>
        <begin position="56"/>
        <end position="95"/>
    </location>
</feature>
<dbReference type="AlphaFoldDB" id="A0A0C9YI81"/>
<gene>
    <name evidence="3" type="ORF">K443DRAFT_128879</name>
</gene>
<evidence type="ECO:0000313" key="4">
    <source>
        <dbReference type="Proteomes" id="UP000054477"/>
    </source>
</evidence>
<name>A0A0C9YI81_9AGAR</name>
<keyword evidence="2" id="KW-0472">Membrane</keyword>
<feature type="region of interest" description="Disordered" evidence="1">
    <location>
        <begin position="49"/>
        <end position="113"/>
    </location>
</feature>
<keyword evidence="2" id="KW-1133">Transmembrane helix</keyword>
<sequence>MSGQLFSEIAMCVVNVAIAAQHVHSTIGPLPDPPSLPSGFDTRATNMSAQDYYSSGGQPQQGGYYPPQGGQPQQGGYYPQQPQQAYQQGYNAPYQGGPPPQGYPQQGYQGQPQTVYVQQPPEKSGMASGGCMACLAGMCLCCCAEGFLSPFWILATLFMKSFCTTFYVLVIE</sequence>
<dbReference type="EMBL" id="KN838545">
    <property type="protein sequence ID" value="KIK07768.1"/>
    <property type="molecule type" value="Genomic_DNA"/>
</dbReference>
<evidence type="ECO:0008006" key="5">
    <source>
        <dbReference type="Google" id="ProtNLM"/>
    </source>
</evidence>
<evidence type="ECO:0000313" key="3">
    <source>
        <dbReference type="EMBL" id="KIK07768.1"/>
    </source>
</evidence>
<dbReference type="STRING" id="1095629.A0A0C9YI81"/>
<dbReference type="GO" id="GO:0016020">
    <property type="term" value="C:membrane"/>
    <property type="evidence" value="ECO:0007669"/>
    <property type="project" value="UniProtKB-SubCell"/>
</dbReference>
<proteinExistence type="predicted"/>
<keyword evidence="2" id="KW-0812">Transmembrane</keyword>
<reference evidence="4" key="2">
    <citation type="submission" date="2015-01" db="EMBL/GenBank/DDBJ databases">
        <title>Evolutionary Origins and Diversification of the Mycorrhizal Mutualists.</title>
        <authorList>
            <consortium name="DOE Joint Genome Institute"/>
            <consortium name="Mycorrhizal Genomics Consortium"/>
            <person name="Kohler A."/>
            <person name="Kuo A."/>
            <person name="Nagy L.G."/>
            <person name="Floudas D."/>
            <person name="Copeland A."/>
            <person name="Barry K.W."/>
            <person name="Cichocki N."/>
            <person name="Veneault-Fourrey C."/>
            <person name="LaButti K."/>
            <person name="Lindquist E.A."/>
            <person name="Lipzen A."/>
            <person name="Lundell T."/>
            <person name="Morin E."/>
            <person name="Murat C."/>
            <person name="Riley R."/>
            <person name="Ohm R."/>
            <person name="Sun H."/>
            <person name="Tunlid A."/>
            <person name="Henrissat B."/>
            <person name="Grigoriev I.V."/>
            <person name="Hibbett D.S."/>
            <person name="Martin F."/>
        </authorList>
    </citation>
    <scope>NUCLEOTIDE SEQUENCE [LARGE SCALE GENOMIC DNA]</scope>
    <source>
        <strain evidence="4">LaAM-08-1</strain>
    </source>
</reference>
<accession>A0A0C9YI81</accession>
<reference evidence="3 4" key="1">
    <citation type="submission" date="2014-04" db="EMBL/GenBank/DDBJ databases">
        <authorList>
            <consortium name="DOE Joint Genome Institute"/>
            <person name="Kuo A."/>
            <person name="Kohler A."/>
            <person name="Nagy L.G."/>
            <person name="Floudas D."/>
            <person name="Copeland A."/>
            <person name="Barry K.W."/>
            <person name="Cichocki N."/>
            <person name="Veneault-Fourrey C."/>
            <person name="LaButti K."/>
            <person name="Lindquist E.A."/>
            <person name="Lipzen A."/>
            <person name="Lundell T."/>
            <person name="Morin E."/>
            <person name="Murat C."/>
            <person name="Sun H."/>
            <person name="Tunlid A."/>
            <person name="Henrissat B."/>
            <person name="Grigoriev I.V."/>
            <person name="Hibbett D.S."/>
            <person name="Martin F."/>
            <person name="Nordberg H.P."/>
            <person name="Cantor M.N."/>
            <person name="Hua S.X."/>
        </authorList>
    </citation>
    <scope>NUCLEOTIDE SEQUENCE [LARGE SCALE GENOMIC DNA]</scope>
    <source>
        <strain evidence="3 4">LaAM-08-1</strain>
    </source>
</reference>
<organism evidence="3 4">
    <name type="scientific">Laccaria amethystina LaAM-08-1</name>
    <dbReference type="NCBI Taxonomy" id="1095629"/>
    <lineage>
        <taxon>Eukaryota</taxon>
        <taxon>Fungi</taxon>
        <taxon>Dikarya</taxon>
        <taxon>Basidiomycota</taxon>
        <taxon>Agaricomycotina</taxon>
        <taxon>Agaricomycetes</taxon>
        <taxon>Agaricomycetidae</taxon>
        <taxon>Agaricales</taxon>
        <taxon>Agaricineae</taxon>
        <taxon>Hydnangiaceae</taxon>
        <taxon>Laccaria</taxon>
    </lineage>
</organism>
<dbReference type="HOGENOM" id="CLU_1603004_0_0_1"/>
<keyword evidence="4" id="KW-1185">Reference proteome</keyword>
<evidence type="ECO:0000256" key="2">
    <source>
        <dbReference type="SAM" id="Phobius"/>
    </source>
</evidence>
<evidence type="ECO:0000256" key="1">
    <source>
        <dbReference type="SAM" id="MobiDB-lite"/>
    </source>
</evidence>
<protein>
    <recommendedName>
        <fullName evidence="5">Cysteine-rich transmembrane CYSTM domain-containing protein</fullName>
    </recommendedName>
</protein>